<sequence>MLYSLLTMVALILNVSFEGYLAYCGMFKQNNQVVELISTLTSHSKTSLFLWALPVAGLSISGAAAIFNGCKNAPQSTAATSLYGFLCYHVGLTAWAVQHRFEYPEIFPNVAIFHGVFALLTLAAVALPGKKRKVK</sequence>
<accession>A0A0H5R561</accession>
<evidence type="ECO:0000256" key="1">
    <source>
        <dbReference type="SAM" id="Phobius"/>
    </source>
</evidence>
<keyword evidence="1" id="KW-1133">Transmembrane helix</keyword>
<dbReference type="AlphaFoldDB" id="A0A0H5R561"/>
<organism evidence="2">
    <name type="scientific">Spongospora subterranea</name>
    <dbReference type="NCBI Taxonomy" id="70186"/>
    <lineage>
        <taxon>Eukaryota</taxon>
        <taxon>Sar</taxon>
        <taxon>Rhizaria</taxon>
        <taxon>Endomyxa</taxon>
        <taxon>Phytomyxea</taxon>
        <taxon>Plasmodiophorida</taxon>
        <taxon>Plasmodiophoridae</taxon>
        <taxon>Spongospora</taxon>
    </lineage>
</organism>
<feature type="transmembrane region" description="Helical" evidence="1">
    <location>
        <begin position="79"/>
        <end position="98"/>
    </location>
</feature>
<feature type="transmembrane region" description="Helical" evidence="1">
    <location>
        <begin position="110"/>
        <end position="129"/>
    </location>
</feature>
<keyword evidence="1" id="KW-0812">Transmembrane</keyword>
<protein>
    <submittedName>
        <fullName evidence="2">Uncharacterized protein</fullName>
    </submittedName>
</protein>
<proteinExistence type="predicted"/>
<evidence type="ECO:0000313" key="2">
    <source>
        <dbReference type="EMBL" id="CRZ08942.1"/>
    </source>
</evidence>
<dbReference type="EMBL" id="HACM01008500">
    <property type="protein sequence ID" value="CRZ08942.1"/>
    <property type="molecule type" value="Transcribed_RNA"/>
</dbReference>
<name>A0A0H5R561_9EUKA</name>
<keyword evidence="1" id="KW-0472">Membrane</keyword>
<reference evidence="2" key="1">
    <citation type="submission" date="2015-04" db="EMBL/GenBank/DDBJ databases">
        <title>The genome sequence of the plant pathogenic Rhizarian Plasmodiophora brassicae reveals insights in its biotrophic life cycle and the origin of chitin synthesis.</title>
        <authorList>
            <person name="Schwelm A."/>
            <person name="Fogelqvist J."/>
            <person name="Knaust A."/>
            <person name="Julke S."/>
            <person name="Lilja T."/>
            <person name="Dhandapani V."/>
            <person name="Bonilla-Rosso G."/>
            <person name="Karlsson M."/>
            <person name="Shevchenko A."/>
            <person name="Choi S.R."/>
            <person name="Kim H.G."/>
            <person name="Park J.Y."/>
            <person name="Lim Y.P."/>
            <person name="Ludwig-Muller J."/>
            <person name="Dixelius C."/>
        </authorList>
    </citation>
    <scope>NUCLEOTIDE SEQUENCE</scope>
    <source>
        <tissue evidence="2">Potato root galls</tissue>
    </source>
</reference>
<feature type="transmembrane region" description="Helical" evidence="1">
    <location>
        <begin position="48"/>
        <end position="67"/>
    </location>
</feature>